<keyword evidence="2" id="KW-1185">Reference proteome</keyword>
<dbReference type="Proteomes" id="UP000789525">
    <property type="component" value="Unassembled WGS sequence"/>
</dbReference>
<protein>
    <submittedName>
        <fullName evidence="1">9557_t:CDS:1</fullName>
    </submittedName>
</protein>
<sequence>RTIKPPIGSMTGGGSSSVNGTLTKRVDPEIVSVVLEEHLNLRAMLLVHVAVEEEEELDAERGCDSHQSGDKDFVGLWVTGAVLDDGANRFYTHDEIDSAHPVQAMVRLQ</sequence>
<comment type="caution">
    <text evidence="1">The sequence shown here is derived from an EMBL/GenBank/DDBJ whole genome shotgun (WGS) entry which is preliminary data.</text>
</comment>
<feature type="non-terminal residue" evidence="1">
    <location>
        <position position="1"/>
    </location>
</feature>
<reference evidence="1" key="1">
    <citation type="submission" date="2021-06" db="EMBL/GenBank/DDBJ databases">
        <authorList>
            <person name="Kallberg Y."/>
            <person name="Tangrot J."/>
            <person name="Rosling A."/>
        </authorList>
    </citation>
    <scope>NUCLEOTIDE SEQUENCE</scope>
    <source>
        <strain evidence="1">CL356</strain>
    </source>
</reference>
<dbReference type="EMBL" id="CAJVPT010029002">
    <property type="protein sequence ID" value="CAG8688581.1"/>
    <property type="molecule type" value="Genomic_DNA"/>
</dbReference>
<evidence type="ECO:0000313" key="1">
    <source>
        <dbReference type="EMBL" id="CAG8688581.1"/>
    </source>
</evidence>
<name>A0ACA9P249_9GLOM</name>
<accession>A0ACA9P249</accession>
<proteinExistence type="predicted"/>
<gene>
    <name evidence="1" type="ORF">ACOLOM_LOCUS9715</name>
</gene>
<organism evidence="1 2">
    <name type="scientific">Acaulospora colombiana</name>
    <dbReference type="NCBI Taxonomy" id="27376"/>
    <lineage>
        <taxon>Eukaryota</taxon>
        <taxon>Fungi</taxon>
        <taxon>Fungi incertae sedis</taxon>
        <taxon>Mucoromycota</taxon>
        <taxon>Glomeromycotina</taxon>
        <taxon>Glomeromycetes</taxon>
        <taxon>Diversisporales</taxon>
        <taxon>Acaulosporaceae</taxon>
        <taxon>Acaulospora</taxon>
    </lineage>
</organism>
<evidence type="ECO:0000313" key="2">
    <source>
        <dbReference type="Proteomes" id="UP000789525"/>
    </source>
</evidence>